<dbReference type="Proteomes" id="UP001274896">
    <property type="component" value="Unassembled WGS sequence"/>
</dbReference>
<evidence type="ECO:0000259" key="1">
    <source>
        <dbReference type="Pfam" id="PF13358"/>
    </source>
</evidence>
<dbReference type="EMBL" id="JAUCMX010000027">
    <property type="protein sequence ID" value="KAK3509510.1"/>
    <property type="molecule type" value="Genomic_DNA"/>
</dbReference>
<dbReference type="Pfam" id="PF13358">
    <property type="entry name" value="DDE_3"/>
    <property type="match status" value="1"/>
</dbReference>
<evidence type="ECO:0000313" key="2">
    <source>
        <dbReference type="EMBL" id="KAK3509510.1"/>
    </source>
</evidence>
<organism evidence="2 3">
    <name type="scientific">Hemibagrus guttatus</name>
    <dbReference type="NCBI Taxonomy" id="175788"/>
    <lineage>
        <taxon>Eukaryota</taxon>
        <taxon>Metazoa</taxon>
        <taxon>Chordata</taxon>
        <taxon>Craniata</taxon>
        <taxon>Vertebrata</taxon>
        <taxon>Euteleostomi</taxon>
        <taxon>Actinopterygii</taxon>
        <taxon>Neopterygii</taxon>
        <taxon>Teleostei</taxon>
        <taxon>Ostariophysi</taxon>
        <taxon>Siluriformes</taxon>
        <taxon>Bagridae</taxon>
        <taxon>Hemibagrus</taxon>
    </lineage>
</organism>
<gene>
    <name evidence="2" type="ORF">QTP70_035168</name>
</gene>
<dbReference type="InterPro" id="IPR036397">
    <property type="entry name" value="RNaseH_sf"/>
</dbReference>
<protein>
    <recommendedName>
        <fullName evidence="1">Tc1-like transposase DDE domain-containing protein</fullName>
    </recommendedName>
</protein>
<evidence type="ECO:0000313" key="3">
    <source>
        <dbReference type="Proteomes" id="UP001274896"/>
    </source>
</evidence>
<proteinExistence type="predicted"/>
<dbReference type="Gene3D" id="3.30.420.10">
    <property type="entry name" value="Ribonuclease H-like superfamily/Ribonuclease H"/>
    <property type="match status" value="1"/>
</dbReference>
<dbReference type="GO" id="GO:0003676">
    <property type="term" value="F:nucleic acid binding"/>
    <property type="evidence" value="ECO:0007669"/>
    <property type="project" value="InterPro"/>
</dbReference>
<reference evidence="2" key="1">
    <citation type="submission" date="2023-06" db="EMBL/GenBank/DDBJ databases">
        <title>Male Hemibagrus guttatus genome.</title>
        <authorList>
            <person name="Bian C."/>
        </authorList>
    </citation>
    <scope>NUCLEOTIDE SEQUENCE</scope>
    <source>
        <strain evidence="2">Male_cb2023</strain>
        <tissue evidence="2">Muscle</tissue>
    </source>
</reference>
<name>A0AAE0PXA1_9TELE</name>
<comment type="caution">
    <text evidence="2">The sequence shown here is derived from an EMBL/GenBank/DDBJ whole genome shotgun (WGS) entry which is preliminary data.</text>
</comment>
<sequence>MGLHSHRPVRVPMLTPGHVSIRTGPWSNGRRWPGLMNDIFWIAGWVCIAYLGNTWHQDGKKQNNAPCHKAQMIQEWFDEHNNEFEVFTWPPNSPDLNPIEHLWDVQDKQV</sequence>
<dbReference type="AlphaFoldDB" id="A0AAE0PXA1"/>
<feature type="domain" description="Tc1-like transposase DDE" evidence="1">
    <location>
        <begin position="64"/>
        <end position="108"/>
    </location>
</feature>
<dbReference type="InterPro" id="IPR038717">
    <property type="entry name" value="Tc1-like_DDE_dom"/>
</dbReference>
<keyword evidence="3" id="KW-1185">Reference proteome</keyword>
<accession>A0AAE0PXA1</accession>